<dbReference type="InterPro" id="IPR029526">
    <property type="entry name" value="PGBD"/>
</dbReference>
<gene>
    <name evidence="3" type="ORF">KUTeg_008270</name>
</gene>
<dbReference type="EMBL" id="JARBDR010000342">
    <property type="protein sequence ID" value="KAJ8313709.1"/>
    <property type="molecule type" value="Genomic_DNA"/>
</dbReference>
<feature type="compositionally biased region" description="Acidic residues" evidence="1">
    <location>
        <begin position="1"/>
        <end position="16"/>
    </location>
</feature>
<protein>
    <recommendedName>
        <fullName evidence="2">PiggyBac transposable element-derived protein domain-containing protein</fullName>
    </recommendedName>
</protein>
<dbReference type="PANTHER" id="PTHR46599">
    <property type="entry name" value="PIGGYBAC TRANSPOSABLE ELEMENT-DERIVED PROTEIN 4"/>
    <property type="match status" value="1"/>
</dbReference>
<dbReference type="PANTHER" id="PTHR46599:SF3">
    <property type="entry name" value="PIGGYBAC TRANSPOSABLE ELEMENT-DERIVED PROTEIN 4"/>
    <property type="match status" value="1"/>
</dbReference>
<keyword evidence="4" id="KW-1185">Reference proteome</keyword>
<evidence type="ECO:0000256" key="1">
    <source>
        <dbReference type="SAM" id="MobiDB-lite"/>
    </source>
</evidence>
<reference evidence="3 4" key="1">
    <citation type="submission" date="2022-12" db="EMBL/GenBank/DDBJ databases">
        <title>Chromosome-level genome of Tegillarca granosa.</title>
        <authorList>
            <person name="Kim J."/>
        </authorList>
    </citation>
    <scope>NUCLEOTIDE SEQUENCE [LARGE SCALE GENOMIC DNA]</scope>
    <source>
        <strain evidence="3">Teg-2019</strain>
        <tissue evidence="3">Adductor muscle</tissue>
    </source>
</reference>
<feature type="region of interest" description="Disordered" evidence="1">
    <location>
        <begin position="1"/>
        <end position="23"/>
    </location>
</feature>
<sequence length="262" mass="30337">MDSDNEVDEIFEEETDLSSSESESGDILEMRPVWTVVPDVDNFRFPHNLHEFNQRIGIQIFLPKTSQPIEYFNVLSTSLFEILANETNRYASQVINTEEAPPFARERNWKDVTVDEMSAFFGLYLAMGMVKKPTIESYWSQSDRPWLYETPSFSKVMIRDRFELILQFLHANDNTKCIPRGQPGHDPAHKIRPILDLLNINFKTAYNPGRDLTVDESMVGFKGRNYTVQYMPGKKTHRWGAKLWILAEADTGYTLHIDLYAG</sequence>
<evidence type="ECO:0000259" key="2">
    <source>
        <dbReference type="Pfam" id="PF13843"/>
    </source>
</evidence>
<evidence type="ECO:0000313" key="3">
    <source>
        <dbReference type="EMBL" id="KAJ8313709.1"/>
    </source>
</evidence>
<dbReference type="Pfam" id="PF13843">
    <property type="entry name" value="DDE_Tnp_1_7"/>
    <property type="match status" value="1"/>
</dbReference>
<feature type="domain" description="PiggyBac transposable element-derived protein" evidence="2">
    <location>
        <begin position="68"/>
        <end position="261"/>
    </location>
</feature>
<comment type="caution">
    <text evidence="3">The sequence shown here is derived from an EMBL/GenBank/DDBJ whole genome shotgun (WGS) entry which is preliminary data.</text>
</comment>
<organism evidence="3 4">
    <name type="scientific">Tegillarca granosa</name>
    <name type="common">Malaysian cockle</name>
    <name type="synonym">Anadara granosa</name>
    <dbReference type="NCBI Taxonomy" id="220873"/>
    <lineage>
        <taxon>Eukaryota</taxon>
        <taxon>Metazoa</taxon>
        <taxon>Spiralia</taxon>
        <taxon>Lophotrochozoa</taxon>
        <taxon>Mollusca</taxon>
        <taxon>Bivalvia</taxon>
        <taxon>Autobranchia</taxon>
        <taxon>Pteriomorphia</taxon>
        <taxon>Arcoida</taxon>
        <taxon>Arcoidea</taxon>
        <taxon>Arcidae</taxon>
        <taxon>Tegillarca</taxon>
    </lineage>
</organism>
<proteinExistence type="predicted"/>
<evidence type="ECO:0000313" key="4">
    <source>
        <dbReference type="Proteomes" id="UP001217089"/>
    </source>
</evidence>
<name>A0ABQ9F8Q7_TEGGR</name>
<accession>A0ABQ9F8Q7</accession>
<dbReference type="Proteomes" id="UP001217089">
    <property type="component" value="Unassembled WGS sequence"/>
</dbReference>